<dbReference type="InterPro" id="IPR046348">
    <property type="entry name" value="SIS_dom_sf"/>
</dbReference>
<dbReference type="GO" id="GO:0097367">
    <property type="term" value="F:carbohydrate derivative binding"/>
    <property type="evidence" value="ECO:0007669"/>
    <property type="project" value="InterPro"/>
</dbReference>
<dbReference type="WBParaSite" id="Pan_g3720.t1">
    <property type="protein sequence ID" value="Pan_g3720.t1"/>
    <property type="gene ID" value="Pan_g3720"/>
</dbReference>
<name>A0A7E4VVM8_PANRE</name>
<dbReference type="GO" id="GO:0006487">
    <property type="term" value="P:protein N-linked glycosylation"/>
    <property type="evidence" value="ECO:0007669"/>
    <property type="project" value="TreeGrafter"/>
</dbReference>
<dbReference type="Gene3D" id="3.40.50.10490">
    <property type="entry name" value="Glucose-6-phosphate isomerase like protein, domain 1"/>
    <property type="match status" value="1"/>
</dbReference>
<keyword evidence="2" id="KW-1185">Reference proteome</keyword>
<dbReference type="CDD" id="cd05009">
    <property type="entry name" value="SIS_GlmS_GlmD_2"/>
    <property type="match status" value="1"/>
</dbReference>
<accession>A0A7E4VVM8</accession>
<evidence type="ECO:0000313" key="2">
    <source>
        <dbReference type="Proteomes" id="UP000492821"/>
    </source>
</evidence>
<protein>
    <submittedName>
        <fullName evidence="3">Glutamine--fructose-6-phosphate transaminase (isomerizing)</fullName>
    </submittedName>
</protein>
<dbReference type="GO" id="GO:0006002">
    <property type="term" value="P:fructose 6-phosphate metabolic process"/>
    <property type="evidence" value="ECO:0007669"/>
    <property type="project" value="TreeGrafter"/>
</dbReference>
<evidence type="ECO:0000259" key="1">
    <source>
        <dbReference type="PROSITE" id="PS51464"/>
    </source>
</evidence>
<dbReference type="InterPro" id="IPR035490">
    <property type="entry name" value="GlmS/FrlB_SIS"/>
</dbReference>
<organism evidence="2 3">
    <name type="scientific">Panagrellus redivivus</name>
    <name type="common">Microworm</name>
    <dbReference type="NCBI Taxonomy" id="6233"/>
    <lineage>
        <taxon>Eukaryota</taxon>
        <taxon>Metazoa</taxon>
        <taxon>Ecdysozoa</taxon>
        <taxon>Nematoda</taxon>
        <taxon>Chromadorea</taxon>
        <taxon>Rhabditida</taxon>
        <taxon>Tylenchina</taxon>
        <taxon>Panagrolaimomorpha</taxon>
        <taxon>Panagrolaimoidea</taxon>
        <taxon>Panagrolaimidae</taxon>
        <taxon>Panagrellus</taxon>
    </lineage>
</organism>
<dbReference type="SUPFAM" id="SSF53697">
    <property type="entry name" value="SIS domain"/>
    <property type="match status" value="1"/>
</dbReference>
<sequence>MHCEGILSGKLKHSLLATVDENLSIVMVICNDHVYKKSLNALMQVRARNGRPIVIDDDSVPLGNLEDCEYVLQVPRTVDCIQNILTVIPLQLLS</sequence>
<dbReference type="GO" id="GO:0004360">
    <property type="term" value="F:glutamine-fructose-6-phosphate transaminase (isomerizing) activity"/>
    <property type="evidence" value="ECO:0007669"/>
    <property type="project" value="TreeGrafter"/>
</dbReference>
<dbReference type="PROSITE" id="PS51464">
    <property type="entry name" value="SIS"/>
    <property type="match status" value="1"/>
</dbReference>
<dbReference type="AlphaFoldDB" id="A0A7E4VVM8"/>
<dbReference type="PANTHER" id="PTHR10937:SF0">
    <property type="entry name" value="GLUTAMINE--FRUCTOSE-6-PHOSPHATE TRANSAMINASE (ISOMERIZING)"/>
    <property type="match status" value="1"/>
</dbReference>
<dbReference type="Pfam" id="PF01380">
    <property type="entry name" value="SIS"/>
    <property type="match status" value="1"/>
</dbReference>
<dbReference type="Proteomes" id="UP000492821">
    <property type="component" value="Unassembled WGS sequence"/>
</dbReference>
<reference evidence="3" key="2">
    <citation type="submission" date="2020-10" db="UniProtKB">
        <authorList>
            <consortium name="WormBaseParasite"/>
        </authorList>
    </citation>
    <scope>IDENTIFICATION</scope>
</reference>
<evidence type="ECO:0000313" key="3">
    <source>
        <dbReference type="WBParaSite" id="Pan_g3720.t1"/>
    </source>
</evidence>
<proteinExistence type="predicted"/>
<dbReference type="UniPathway" id="UPA00113">
    <property type="reaction ID" value="UER00528"/>
</dbReference>
<dbReference type="GO" id="GO:0006048">
    <property type="term" value="P:UDP-N-acetylglucosamine biosynthetic process"/>
    <property type="evidence" value="ECO:0007669"/>
    <property type="project" value="UniProtKB-UniPathway"/>
</dbReference>
<dbReference type="PANTHER" id="PTHR10937">
    <property type="entry name" value="GLUCOSAMINE--FRUCTOSE-6-PHOSPHATE AMINOTRANSFERASE, ISOMERIZING"/>
    <property type="match status" value="1"/>
</dbReference>
<dbReference type="InterPro" id="IPR001347">
    <property type="entry name" value="SIS_dom"/>
</dbReference>
<feature type="domain" description="SIS" evidence="1">
    <location>
        <begin position="1"/>
        <end position="94"/>
    </location>
</feature>
<reference evidence="2" key="1">
    <citation type="journal article" date="2013" name="Genetics">
        <title>The draft genome and transcriptome of Panagrellus redivivus are shaped by the harsh demands of a free-living lifestyle.</title>
        <authorList>
            <person name="Srinivasan J."/>
            <person name="Dillman A.R."/>
            <person name="Macchietto M.G."/>
            <person name="Heikkinen L."/>
            <person name="Lakso M."/>
            <person name="Fracchia K.M."/>
            <person name="Antoshechkin I."/>
            <person name="Mortazavi A."/>
            <person name="Wong G."/>
            <person name="Sternberg P.W."/>
        </authorList>
    </citation>
    <scope>NUCLEOTIDE SEQUENCE [LARGE SCALE GENOMIC DNA]</scope>
    <source>
        <strain evidence="2">MT8872</strain>
    </source>
</reference>